<dbReference type="InterPro" id="IPR004467">
    <property type="entry name" value="Or_phspho_trans_dom"/>
</dbReference>
<evidence type="ECO:0000256" key="3">
    <source>
        <dbReference type="ARBA" id="ARBA00022676"/>
    </source>
</evidence>
<dbReference type="GO" id="GO:0004588">
    <property type="term" value="F:orotate phosphoribosyltransferase activity"/>
    <property type="evidence" value="ECO:0007669"/>
    <property type="project" value="UniProtKB-EC"/>
</dbReference>
<protein>
    <recommendedName>
        <fullName evidence="2">orotate phosphoribosyltransferase</fullName>
        <ecNumber evidence="2">2.4.2.10</ecNumber>
    </recommendedName>
</protein>
<dbReference type="HAMAP" id="MF_01208">
    <property type="entry name" value="PyrE"/>
    <property type="match status" value="1"/>
</dbReference>
<dbReference type="GO" id="GO:0044205">
    <property type="term" value="P:'de novo' UMP biosynthetic process"/>
    <property type="evidence" value="ECO:0007669"/>
    <property type="project" value="UniProtKB-UniPathway"/>
</dbReference>
<evidence type="ECO:0000259" key="6">
    <source>
        <dbReference type="Pfam" id="PF00156"/>
    </source>
</evidence>
<keyword evidence="5" id="KW-0665">Pyrimidine biosynthesis</keyword>
<reference evidence="7" key="1">
    <citation type="submission" date="2020-05" db="EMBL/GenBank/DDBJ databases">
        <authorList>
            <person name="Chiriac C."/>
            <person name="Salcher M."/>
            <person name="Ghai R."/>
            <person name="Kavagutti S V."/>
        </authorList>
    </citation>
    <scope>NUCLEOTIDE SEQUENCE</scope>
</reference>
<sequence length="190" mass="19509">MSASPEELTAARAALLEELQEHALLRGDFVLASGRQSSYLIDAKKAIMQPRGFMAMGQLVAAEAELRGATAVGGMTMGADPIACSALAGGADVKAFFVRKEPKDHGAGKQIEGPDLVPGEKCLMVEDVVTTGGSTVRAIEVMQAAGYVVVGVVGICDRLAGGGAALEAAAGAPFTALTTIDEVHPDRDDR</sequence>
<dbReference type="Pfam" id="PF00156">
    <property type="entry name" value="Pribosyltran"/>
    <property type="match status" value="1"/>
</dbReference>
<dbReference type="SUPFAM" id="SSF53271">
    <property type="entry name" value="PRTase-like"/>
    <property type="match status" value="1"/>
</dbReference>
<dbReference type="InterPro" id="IPR000836">
    <property type="entry name" value="PRTase_dom"/>
</dbReference>
<feature type="domain" description="Phosphoribosyltransferase" evidence="6">
    <location>
        <begin position="86"/>
        <end position="161"/>
    </location>
</feature>
<dbReference type="InterPro" id="IPR023031">
    <property type="entry name" value="OPRT"/>
</dbReference>
<gene>
    <name evidence="7" type="ORF">UFOPK3444_01567</name>
</gene>
<name>A0A6J7EJW5_9ZZZZ</name>
<keyword evidence="3" id="KW-0328">Glycosyltransferase</keyword>
<evidence type="ECO:0000256" key="4">
    <source>
        <dbReference type="ARBA" id="ARBA00022679"/>
    </source>
</evidence>
<dbReference type="CDD" id="cd06223">
    <property type="entry name" value="PRTases_typeI"/>
    <property type="match status" value="1"/>
</dbReference>
<dbReference type="Gene3D" id="3.40.50.2020">
    <property type="match status" value="1"/>
</dbReference>
<dbReference type="PANTHER" id="PTHR19278:SF9">
    <property type="entry name" value="URIDINE 5'-MONOPHOSPHATE SYNTHASE"/>
    <property type="match status" value="1"/>
</dbReference>
<evidence type="ECO:0000256" key="2">
    <source>
        <dbReference type="ARBA" id="ARBA00011971"/>
    </source>
</evidence>
<dbReference type="EC" id="2.4.2.10" evidence="2"/>
<dbReference type="AlphaFoldDB" id="A0A6J7EJW5"/>
<evidence type="ECO:0000313" key="7">
    <source>
        <dbReference type="EMBL" id="CAB4882421.1"/>
    </source>
</evidence>
<dbReference type="NCBIfam" id="TIGR00336">
    <property type="entry name" value="pyrE"/>
    <property type="match status" value="1"/>
</dbReference>
<dbReference type="InterPro" id="IPR029057">
    <property type="entry name" value="PRTase-like"/>
</dbReference>
<proteinExistence type="inferred from homology"/>
<dbReference type="PANTHER" id="PTHR19278">
    <property type="entry name" value="OROTATE PHOSPHORIBOSYLTRANSFERASE"/>
    <property type="match status" value="1"/>
</dbReference>
<evidence type="ECO:0000256" key="1">
    <source>
        <dbReference type="ARBA" id="ARBA00004889"/>
    </source>
</evidence>
<dbReference type="UniPathway" id="UPA00070">
    <property type="reaction ID" value="UER00119"/>
</dbReference>
<comment type="pathway">
    <text evidence="1">Pyrimidine metabolism; UMP biosynthesis via de novo pathway; UMP from orotate: step 1/2.</text>
</comment>
<accession>A0A6J7EJW5</accession>
<dbReference type="EMBL" id="CAFBLU010000046">
    <property type="protein sequence ID" value="CAB4882421.1"/>
    <property type="molecule type" value="Genomic_DNA"/>
</dbReference>
<keyword evidence="4" id="KW-0808">Transferase</keyword>
<organism evidence="7">
    <name type="scientific">freshwater metagenome</name>
    <dbReference type="NCBI Taxonomy" id="449393"/>
    <lineage>
        <taxon>unclassified sequences</taxon>
        <taxon>metagenomes</taxon>
        <taxon>ecological metagenomes</taxon>
    </lineage>
</organism>
<evidence type="ECO:0000256" key="5">
    <source>
        <dbReference type="ARBA" id="ARBA00022975"/>
    </source>
</evidence>
<dbReference type="GO" id="GO:0019856">
    <property type="term" value="P:pyrimidine nucleobase biosynthetic process"/>
    <property type="evidence" value="ECO:0007669"/>
    <property type="project" value="TreeGrafter"/>
</dbReference>